<dbReference type="GO" id="GO:0044781">
    <property type="term" value="P:bacterial-type flagellum organization"/>
    <property type="evidence" value="ECO:0007669"/>
    <property type="project" value="UniProtKB-KW"/>
</dbReference>
<dbReference type="GO" id="GO:0071973">
    <property type="term" value="P:bacterial-type flagellum-dependent cell motility"/>
    <property type="evidence" value="ECO:0007669"/>
    <property type="project" value="InterPro"/>
</dbReference>
<keyword evidence="12" id="KW-1185">Reference proteome</keyword>
<comment type="subcellular location">
    <subcellularLocation>
        <location evidence="1">Cell membrane</location>
        <topology evidence="1">Peripheral membrane protein</topology>
        <orientation evidence="1">Cytoplasmic side</orientation>
    </subcellularLocation>
</comment>
<dbReference type="InterPro" id="IPR053716">
    <property type="entry name" value="Flag_assembly_chemotaxis_eff"/>
</dbReference>
<dbReference type="Gene3D" id="1.10.287.1700">
    <property type="match status" value="1"/>
</dbReference>
<keyword evidence="5" id="KW-1003">Cell membrane</keyword>
<keyword evidence="11" id="KW-0969">Cilium</keyword>
<evidence type="ECO:0000256" key="2">
    <source>
        <dbReference type="ARBA" id="ARBA00010004"/>
    </source>
</evidence>
<sequence>MSRPTDPGLAAVARVRAVRERDSRLGLVKALAEVREREAEVARLEQSLQVHGRQLDGDMGRFVVLCQSLAVLREAASDARRRAESATLVATDAQSYWTSDKARLGAVEGLMERRADERRAEAVRAADAVTDEVASVGWLRRSRAAHHAQDGGRPADQVGA</sequence>
<evidence type="ECO:0000256" key="9">
    <source>
        <dbReference type="ARBA" id="ARBA00023136"/>
    </source>
</evidence>
<name>A0A9X2DB26_9ACTN</name>
<dbReference type="Pfam" id="PF02050">
    <property type="entry name" value="FliJ"/>
    <property type="match status" value="1"/>
</dbReference>
<evidence type="ECO:0000256" key="8">
    <source>
        <dbReference type="ARBA" id="ARBA00022927"/>
    </source>
</evidence>
<reference evidence="11" key="1">
    <citation type="submission" date="2022-05" db="EMBL/GenBank/DDBJ databases">
        <authorList>
            <person name="Tuo L."/>
        </authorList>
    </citation>
    <scope>NUCLEOTIDE SEQUENCE</scope>
    <source>
        <strain evidence="11">BSK12Z-4</strain>
    </source>
</reference>
<dbReference type="EMBL" id="JAMOIL010000039">
    <property type="protein sequence ID" value="MCM0622563.1"/>
    <property type="molecule type" value="Genomic_DNA"/>
</dbReference>
<keyword evidence="7" id="KW-1005">Bacterial flagellum biogenesis</keyword>
<gene>
    <name evidence="11" type="ORF">M8330_19935</name>
</gene>
<keyword evidence="11" id="KW-0282">Flagellum</keyword>
<keyword evidence="9" id="KW-0472">Membrane</keyword>
<evidence type="ECO:0000256" key="4">
    <source>
        <dbReference type="ARBA" id="ARBA00022448"/>
    </source>
</evidence>
<dbReference type="GO" id="GO:0015031">
    <property type="term" value="P:protein transport"/>
    <property type="evidence" value="ECO:0007669"/>
    <property type="project" value="UniProtKB-KW"/>
</dbReference>
<evidence type="ECO:0000256" key="1">
    <source>
        <dbReference type="ARBA" id="ARBA00004413"/>
    </source>
</evidence>
<dbReference type="InterPro" id="IPR012823">
    <property type="entry name" value="Flagell_FliJ"/>
</dbReference>
<evidence type="ECO:0000256" key="6">
    <source>
        <dbReference type="ARBA" id="ARBA00022500"/>
    </source>
</evidence>
<dbReference type="Proteomes" id="UP001139485">
    <property type="component" value="Unassembled WGS sequence"/>
</dbReference>
<keyword evidence="6" id="KW-0145">Chemotaxis</keyword>
<keyword evidence="11" id="KW-0966">Cell projection</keyword>
<organism evidence="11 12">
    <name type="scientific">Nocardioides bruguierae</name>
    <dbReference type="NCBI Taxonomy" id="2945102"/>
    <lineage>
        <taxon>Bacteria</taxon>
        <taxon>Bacillati</taxon>
        <taxon>Actinomycetota</taxon>
        <taxon>Actinomycetes</taxon>
        <taxon>Propionibacteriales</taxon>
        <taxon>Nocardioidaceae</taxon>
        <taxon>Nocardioides</taxon>
    </lineage>
</organism>
<dbReference type="RefSeq" id="WP_250828763.1">
    <property type="nucleotide sequence ID" value="NZ_JAMOIL010000039.1"/>
</dbReference>
<accession>A0A9X2DB26</accession>
<keyword evidence="4" id="KW-0813">Transport</keyword>
<dbReference type="GO" id="GO:0009288">
    <property type="term" value="C:bacterial-type flagellum"/>
    <property type="evidence" value="ECO:0007669"/>
    <property type="project" value="InterPro"/>
</dbReference>
<evidence type="ECO:0000256" key="10">
    <source>
        <dbReference type="ARBA" id="ARBA00023225"/>
    </source>
</evidence>
<dbReference type="AlphaFoldDB" id="A0A9X2DB26"/>
<evidence type="ECO:0000313" key="11">
    <source>
        <dbReference type="EMBL" id="MCM0622563.1"/>
    </source>
</evidence>
<evidence type="ECO:0000256" key="7">
    <source>
        <dbReference type="ARBA" id="ARBA00022795"/>
    </source>
</evidence>
<keyword evidence="10" id="KW-1006">Bacterial flagellum protein export</keyword>
<evidence type="ECO:0000256" key="3">
    <source>
        <dbReference type="ARBA" id="ARBA00020392"/>
    </source>
</evidence>
<comment type="similarity">
    <text evidence="2">Belongs to the FliJ family.</text>
</comment>
<evidence type="ECO:0000313" key="12">
    <source>
        <dbReference type="Proteomes" id="UP001139485"/>
    </source>
</evidence>
<dbReference type="GO" id="GO:0006935">
    <property type="term" value="P:chemotaxis"/>
    <property type="evidence" value="ECO:0007669"/>
    <property type="project" value="UniProtKB-KW"/>
</dbReference>
<keyword evidence="8" id="KW-0653">Protein transport</keyword>
<proteinExistence type="inferred from homology"/>
<dbReference type="GO" id="GO:0005886">
    <property type="term" value="C:plasma membrane"/>
    <property type="evidence" value="ECO:0007669"/>
    <property type="project" value="UniProtKB-SubCell"/>
</dbReference>
<evidence type="ECO:0000256" key="5">
    <source>
        <dbReference type="ARBA" id="ARBA00022475"/>
    </source>
</evidence>
<protein>
    <recommendedName>
        <fullName evidence="3">Flagellar FliJ protein</fullName>
    </recommendedName>
</protein>
<comment type="caution">
    <text evidence="11">The sequence shown here is derived from an EMBL/GenBank/DDBJ whole genome shotgun (WGS) entry which is preliminary data.</text>
</comment>